<sequence length="295" mass="28434">MRTTLRLHRLFRPAVAHLATLAVLAALGLPLLGGCSLAGGAKNAAATASASPSKSATPTGSYVPMAGPIEAASALPKECSEILTTAQLQAVFGAGFPIGEDYGSYAALAGIGRTGRVACVFGVGLDSFGKQSAGTVEVAIATYTSAAVAVGRAADTVQTDSQAGATEAPVSVGGHPATIVVEQTAVGATTSPAGTAGTAGATSSAGAAATASSAAASSAAPSSASGAPTASASGVASSSANGETELVMADGNRTFVLQIPLGKLSAERAVTVLTQLTLEVYQNTIPQASPASSKA</sequence>
<dbReference type="AlphaFoldDB" id="A0A941EDC3"/>
<gene>
    <name evidence="1" type="ORF">KDK95_23750</name>
</gene>
<keyword evidence="2" id="KW-1185">Reference proteome</keyword>
<evidence type="ECO:0000313" key="1">
    <source>
        <dbReference type="EMBL" id="MBR7829341.1"/>
    </source>
</evidence>
<accession>A0A941EDC3</accession>
<dbReference type="PROSITE" id="PS51257">
    <property type="entry name" value="PROKAR_LIPOPROTEIN"/>
    <property type="match status" value="1"/>
</dbReference>
<evidence type="ECO:0008006" key="3">
    <source>
        <dbReference type="Google" id="ProtNLM"/>
    </source>
</evidence>
<evidence type="ECO:0000313" key="2">
    <source>
        <dbReference type="Proteomes" id="UP000676325"/>
    </source>
</evidence>
<reference evidence="1" key="1">
    <citation type="submission" date="2021-04" db="EMBL/GenBank/DDBJ databases">
        <title>Genome based classification of Actinospica acidithermotolerans sp. nov., an actinobacterium isolated from an Indonesian hot spring.</title>
        <authorList>
            <person name="Kusuma A.B."/>
            <person name="Putra K.E."/>
            <person name="Nafisah S."/>
            <person name="Loh J."/>
            <person name="Nouioui I."/>
            <person name="Goodfellow M."/>
        </authorList>
    </citation>
    <scope>NUCLEOTIDE SEQUENCE</scope>
    <source>
        <strain evidence="1">MGRD01-02</strain>
    </source>
</reference>
<comment type="caution">
    <text evidence="1">The sequence shown here is derived from an EMBL/GenBank/DDBJ whole genome shotgun (WGS) entry which is preliminary data.</text>
</comment>
<proteinExistence type="predicted"/>
<protein>
    <recommendedName>
        <fullName evidence="3">DUF3558 domain-containing protein</fullName>
    </recommendedName>
</protein>
<dbReference type="RefSeq" id="WP_212520476.1">
    <property type="nucleotide sequence ID" value="NZ_JAGSOH010000082.1"/>
</dbReference>
<organism evidence="1 2">
    <name type="scientific">Actinospica acidithermotolerans</name>
    <dbReference type="NCBI Taxonomy" id="2828514"/>
    <lineage>
        <taxon>Bacteria</taxon>
        <taxon>Bacillati</taxon>
        <taxon>Actinomycetota</taxon>
        <taxon>Actinomycetes</taxon>
        <taxon>Catenulisporales</taxon>
        <taxon>Actinospicaceae</taxon>
        <taxon>Actinospica</taxon>
    </lineage>
</organism>
<dbReference type="Proteomes" id="UP000676325">
    <property type="component" value="Unassembled WGS sequence"/>
</dbReference>
<dbReference type="EMBL" id="JAGSOH010000082">
    <property type="protein sequence ID" value="MBR7829341.1"/>
    <property type="molecule type" value="Genomic_DNA"/>
</dbReference>
<name>A0A941EDC3_9ACTN</name>